<reference evidence="6 7" key="1">
    <citation type="submission" date="2015-11" db="EMBL/GenBank/DDBJ databases">
        <title>Expanding the genomic diversity of Burkholderia species for the development of highly accurate diagnostics.</title>
        <authorList>
            <person name="Sahl J."/>
            <person name="Keim P."/>
            <person name="Wagner D."/>
        </authorList>
    </citation>
    <scope>NUCLEOTIDE SEQUENCE [LARGE SCALE GENOMIC DNA]</scope>
    <source>
        <strain evidence="6 7">TSV85</strain>
    </source>
</reference>
<dbReference type="EMBL" id="LOWA01000032">
    <property type="protein sequence ID" value="KVE26842.1"/>
    <property type="molecule type" value="Genomic_DNA"/>
</dbReference>
<protein>
    <recommendedName>
        <fullName evidence="5">RNA polymerase sigma factor 70 region 4 type 2 domain-containing protein</fullName>
    </recommendedName>
</protein>
<dbReference type="OrthoDB" id="9029451at2"/>
<keyword evidence="1" id="KW-0805">Transcription regulation</keyword>
<dbReference type="NCBIfam" id="TIGR02937">
    <property type="entry name" value="sigma70-ECF"/>
    <property type="match status" value="1"/>
</dbReference>
<dbReference type="SUPFAM" id="SSF88659">
    <property type="entry name" value="Sigma3 and sigma4 domains of RNA polymerase sigma factors"/>
    <property type="match status" value="1"/>
</dbReference>
<dbReference type="GO" id="GO:0016987">
    <property type="term" value="F:sigma factor activity"/>
    <property type="evidence" value="ECO:0007669"/>
    <property type="project" value="UniProtKB-KW"/>
</dbReference>
<keyword evidence="2" id="KW-0731">Sigma factor</keyword>
<dbReference type="InterPro" id="IPR014284">
    <property type="entry name" value="RNA_pol_sigma-70_dom"/>
</dbReference>
<evidence type="ECO:0000256" key="3">
    <source>
        <dbReference type="ARBA" id="ARBA00023125"/>
    </source>
</evidence>
<dbReference type="RefSeq" id="WP_059517526.1">
    <property type="nucleotide sequence ID" value="NZ_LOWA01000032.1"/>
</dbReference>
<dbReference type="Gene3D" id="1.10.10.10">
    <property type="entry name" value="Winged helix-like DNA-binding domain superfamily/Winged helix DNA-binding domain"/>
    <property type="match status" value="1"/>
</dbReference>
<dbReference type="PANTHER" id="PTHR43133">
    <property type="entry name" value="RNA POLYMERASE ECF-TYPE SIGMA FACTO"/>
    <property type="match status" value="1"/>
</dbReference>
<dbReference type="Pfam" id="PF08281">
    <property type="entry name" value="Sigma70_r4_2"/>
    <property type="match status" value="1"/>
</dbReference>
<dbReference type="Proteomes" id="UP000062788">
    <property type="component" value="Unassembled WGS sequence"/>
</dbReference>
<keyword evidence="3" id="KW-0238">DNA-binding</keyword>
<evidence type="ECO:0000313" key="6">
    <source>
        <dbReference type="EMBL" id="KVE26842.1"/>
    </source>
</evidence>
<organism evidence="6 7">
    <name type="scientific">Burkholderia singularis</name>
    <dbReference type="NCBI Taxonomy" id="1503053"/>
    <lineage>
        <taxon>Bacteria</taxon>
        <taxon>Pseudomonadati</taxon>
        <taxon>Pseudomonadota</taxon>
        <taxon>Betaproteobacteria</taxon>
        <taxon>Burkholderiales</taxon>
        <taxon>Burkholderiaceae</taxon>
        <taxon>Burkholderia</taxon>
        <taxon>pseudomallei group</taxon>
    </lineage>
</organism>
<evidence type="ECO:0000256" key="2">
    <source>
        <dbReference type="ARBA" id="ARBA00023082"/>
    </source>
</evidence>
<dbReference type="InterPro" id="IPR039425">
    <property type="entry name" value="RNA_pol_sigma-70-like"/>
</dbReference>
<dbReference type="GO" id="GO:0003677">
    <property type="term" value="F:DNA binding"/>
    <property type="evidence" value="ECO:0007669"/>
    <property type="project" value="UniProtKB-KW"/>
</dbReference>
<evidence type="ECO:0000256" key="1">
    <source>
        <dbReference type="ARBA" id="ARBA00023015"/>
    </source>
</evidence>
<evidence type="ECO:0000256" key="4">
    <source>
        <dbReference type="ARBA" id="ARBA00023163"/>
    </source>
</evidence>
<gene>
    <name evidence="6" type="ORF">WS67_14760</name>
</gene>
<feature type="domain" description="RNA polymerase sigma factor 70 region 4 type 2" evidence="5">
    <location>
        <begin position="131"/>
        <end position="182"/>
    </location>
</feature>
<dbReference type="InterPro" id="IPR013324">
    <property type="entry name" value="RNA_pol_sigma_r3/r4-like"/>
</dbReference>
<dbReference type="AlphaFoldDB" id="A0A118DNP9"/>
<evidence type="ECO:0000313" key="7">
    <source>
        <dbReference type="Proteomes" id="UP000062788"/>
    </source>
</evidence>
<dbReference type="GO" id="GO:0006352">
    <property type="term" value="P:DNA-templated transcription initiation"/>
    <property type="evidence" value="ECO:0007669"/>
    <property type="project" value="InterPro"/>
</dbReference>
<dbReference type="Gene3D" id="1.10.1740.10">
    <property type="match status" value="1"/>
</dbReference>
<comment type="caution">
    <text evidence="6">The sequence shown here is derived from an EMBL/GenBank/DDBJ whole genome shotgun (WGS) entry which is preliminary data.</text>
</comment>
<dbReference type="InterPro" id="IPR013249">
    <property type="entry name" value="RNA_pol_sigma70_r4_t2"/>
</dbReference>
<keyword evidence="4" id="KW-0804">Transcription</keyword>
<evidence type="ECO:0000259" key="5">
    <source>
        <dbReference type="Pfam" id="PF08281"/>
    </source>
</evidence>
<accession>A0A118DNP9</accession>
<name>A0A118DNP9_9BURK</name>
<dbReference type="InterPro" id="IPR036388">
    <property type="entry name" value="WH-like_DNA-bd_sf"/>
</dbReference>
<sequence>MEQPCAIAANTTPAASIEARFAEAWDKVRPNLWQRARRLSRGDRDKADELLAITALKVFVYMRNAPQRIREPEGFMFMVLNHVFLDTVRRGARDRQIFDYSTDSHSLDARTVASDDSSIQRRFEIAQMLSMIERAVDRLPAPEQALFRMKFQQDLPYPVIAAEFGINEALARKRIETIRRKLRKLVDVN</sequence>
<keyword evidence="7" id="KW-1185">Reference proteome</keyword>
<proteinExistence type="predicted"/>
<dbReference type="PANTHER" id="PTHR43133:SF8">
    <property type="entry name" value="RNA POLYMERASE SIGMA FACTOR HI_1459-RELATED"/>
    <property type="match status" value="1"/>
</dbReference>